<keyword evidence="3" id="KW-1185">Reference proteome</keyword>
<name>A0A3Q8WSN8_9ACTO</name>
<proteinExistence type="predicted"/>
<organism evidence="2 3">
    <name type="scientific">Flaviflexus salsibiostraticola</name>
    <dbReference type="NCBI Taxonomy" id="1282737"/>
    <lineage>
        <taxon>Bacteria</taxon>
        <taxon>Bacillati</taxon>
        <taxon>Actinomycetota</taxon>
        <taxon>Actinomycetes</taxon>
        <taxon>Actinomycetales</taxon>
        <taxon>Actinomycetaceae</taxon>
        <taxon>Flaviflexus</taxon>
    </lineage>
</organism>
<sequence>MESTEDWAEQIRALERSEAAPYIDQPTSSAWLAPAFGAWSAVYVAAFALWNVSTALFILSMLGLSALIGFFLGWYMRRFGALPMPGRGNPPPEIRREYRLYAAGVLVVAALVVLAWWAAGLAVASATAFVLVTAGYMLYAHRYERAASAVRERLQ</sequence>
<evidence type="ECO:0000256" key="1">
    <source>
        <dbReference type="SAM" id="Phobius"/>
    </source>
</evidence>
<dbReference type="RefSeq" id="WP_126038896.1">
    <property type="nucleotide sequence ID" value="NZ_CP034438.1"/>
</dbReference>
<dbReference type="EMBL" id="CP034438">
    <property type="protein sequence ID" value="AZN29335.1"/>
    <property type="molecule type" value="Genomic_DNA"/>
</dbReference>
<dbReference type="Proteomes" id="UP000270021">
    <property type="component" value="Chromosome"/>
</dbReference>
<evidence type="ECO:0000313" key="2">
    <source>
        <dbReference type="EMBL" id="AZN29335.1"/>
    </source>
</evidence>
<protein>
    <submittedName>
        <fullName evidence="2">Uncharacterized protein</fullName>
    </submittedName>
</protein>
<feature type="transmembrane region" description="Helical" evidence="1">
    <location>
        <begin position="98"/>
        <end position="117"/>
    </location>
</feature>
<feature type="transmembrane region" description="Helical" evidence="1">
    <location>
        <begin position="56"/>
        <end position="77"/>
    </location>
</feature>
<keyword evidence="1" id="KW-0472">Membrane</keyword>
<reference evidence="2 3" key="1">
    <citation type="submission" date="2018-12" db="EMBL/GenBank/DDBJ databases">
        <title>Complete genome sequence of Flaviflexus salsibiostraticola KCTC 33148.</title>
        <authorList>
            <person name="Bae J.-W."/>
        </authorList>
    </citation>
    <scope>NUCLEOTIDE SEQUENCE [LARGE SCALE GENOMIC DNA]</scope>
    <source>
        <strain evidence="2 3">KCTC 33148</strain>
    </source>
</reference>
<keyword evidence="1" id="KW-0812">Transmembrane</keyword>
<dbReference type="AlphaFoldDB" id="A0A3Q8WSN8"/>
<dbReference type="OrthoDB" id="3701046at2"/>
<feature type="transmembrane region" description="Helical" evidence="1">
    <location>
        <begin position="31"/>
        <end position="50"/>
    </location>
</feature>
<gene>
    <name evidence="2" type="ORF">EJO69_02715</name>
</gene>
<evidence type="ECO:0000313" key="3">
    <source>
        <dbReference type="Proteomes" id="UP000270021"/>
    </source>
</evidence>
<feature type="transmembrane region" description="Helical" evidence="1">
    <location>
        <begin position="123"/>
        <end position="141"/>
    </location>
</feature>
<dbReference type="KEGG" id="fsl:EJO69_02715"/>
<accession>A0A3Q8WSN8</accession>
<keyword evidence="1" id="KW-1133">Transmembrane helix</keyword>